<dbReference type="Proteomes" id="UP001212821">
    <property type="component" value="Chromosome"/>
</dbReference>
<keyword evidence="3" id="KW-1185">Reference proteome</keyword>
<dbReference type="EMBL" id="CP115450">
    <property type="protein sequence ID" value="WBP88230.1"/>
    <property type="molecule type" value="Genomic_DNA"/>
</dbReference>
<evidence type="ECO:0000256" key="1">
    <source>
        <dbReference type="SAM" id="MobiDB-lite"/>
    </source>
</evidence>
<organism evidence="2 3">
    <name type="scientific">Kitasatospora cathayae</name>
    <dbReference type="NCBI Taxonomy" id="3004092"/>
    <lineage>
        <taxon>Bacteria</taxon>
        <taxon>Bacillati</taxon>
        <taxon>Actinomycetota</taxon>
        <taxon>Actinomycetes</taxon>
        <taxon>Kitasatosporales</taxon>
        <taxon>Streptomycetaceae</taxon>
        <taxon>Kitasatospora</taxon>
    </lineage>
</organism>
<accession>A0ABY7Q6A5</accession>
<evidence type="ECO:0000313" key="3">
    <source>
        <dbReference type="Proteomes" id="UP001212821"/>
    </source>
</evidence>
<gene>
    <name evidence="2" type="ORF">O1G21_21945</name>
</gene>
<name>A0ABY7Q6A5_9ACTN</name>
<sequence>MCRQQDCRFYDPARFQVNPGKLMIDKSASDLGNSACGVYDGLLHPEFEQFASPDPGQTGPKSDPYDRSNDLPTTGGGDCGRVSRY</sequence>
<protein>
    <submittedName>
        <fullName evidence="2">Uncharacterized protein</fullName>
    </submittedName>
</protein>
<dbReference type="RefSeq" id="WP_270146265.1">
    <property type="nucleotide sequence ID" value="NZ_CP115450.1"/>
</dbReference>
<proteinExistence type="predicted"/>
<evidence type="ECO:0000313" key="2">
    <source>
        <dbReference type="EMBL" id="WBP88230.1"/>
    </source>
</evidence>
<feature type="region of interest" description="Disordered" evidence="1">
    <location>
        <begin position="47"/>
        <end position="85"/>
    </location>
</feature>
<reference evidence="3" key="1">
    <citation type="submission" date="2022-12" db="EMBL/GenBank/DDBJ databases">
        <authorList>
            <person name="Mo P."/>
        </authorList>
    </citation>
    <scope>NUCLEOTIDE SEQUENCE [LARGE SCALE GENOMIC DNA]</scope>
    <source>
        <strain evidence="3">HUAS 3-15</strain>
    </source>
</reference>